<evidence type="ECO:0000313" key="1">
    <source>
        <dbReference type="EMBL" id="KKQ69545.1"/>
    </source>
</evidence>
<proteinExistence type="predicted"/>
<organism evidence="1 2">
    <name type="scientific">Candidatus Falkowbacteria bacterium GW2011_GWE1_38_31</name>
    <dbReference type="NCBI Taxonomy" id="1618638"/>
    <lineage>
        <taxon>Bacteria</taxon>
        <taxon>Candidatus Falkowiibacteriota</taxon>
    </lineage>
</organism>
<protein>
    <submittedName>
        <fullName evidence="1">Uncharacterized protein</fullName>
    </submittedName>
</protein>
<sequence>MGNYQMEEEKYLCDFDFLAEDVRRRKEKKTEIRERIDFFARNTFGIKNYSALMNSEFGESDELKVTVCCQVATANIEHVSAQFFAEWLKNSGLPAVACFSSFVNDSFSYANEYKKSLVRMRWLKKKEKTGQLFVEGEKIVDKKHGDISDWILARIITKDGTNLPEFHKNIMSSILKKPYCSTDASDLFEECLRQCIDNQGTAPEYYYVVDGNRDKKVEAKGYLSGEKIRPPASWFYYLHLLAFLDGERALVNQVDDCHKIEKCFSDSIDLIKREIGIEPLIINTPKNVNVNDYKSNLYEINGALSNWDEDKFITPKSKNLFSAMREIEEELIVFN</sequence>
<comment type="caution">
    <text evidence="1">The sequence shown here is derived from an EMBL/GenBank/DDBJ whole genome shotgun (WGS) entry which is preliminary data.</text>
</comment>
<gene>
    <name evidence="1" type="ORF">US91_C0013G0013</name>
</gene>
<accession>A0A0G0K237</accession>
<dbReference type="EMBL" id="LBUU01000013">
    <property type="protein sequence ID" value="KKQ69545.1"/>
    <property type="molecule type" value="Genomic_DNA"/>
</dbReference>
<evidence type="ECO:0000313" key="2">
    <source>
        <dbReference type="Proteomes" id="UP000034022"/>
    </source>
</evidence>
<dbReference type="Proteomes" id="UP000034022">
    <property type="component" value="Unassembled WGS sequence"/>
</dbReference>
<name>A0A0G0K237_9BACT</name>
<dbReference type="AlphaFoldDB" id="A0A0G0K237"/>
<reference evidence="1 2" key="1">
    <citation type="journal article" date="2015" name="Nature">
        <title>rRNA introns, odd ribosomes, and small enigmatic genomes across a large radiation of phyla.</title>
        <authorList>
            <person name="Brown C.T."/>
            <person name="Hug L.A."/>
            <person name="Thomas B.C."/>
            <person name="Sharon I."/>
            <person name="Castelle C.J."/>
            <person name="Singh A."/>
            <person name="Wilkins M.J."/>
            <person name="Williams K.H."/>
            <person name="Banfield J.F."/>
        </authorList>
    </citation>
    <scope>NUCLEOTIDE SEQUENCE [LARGE SCALE GENOMIC DNA]</scope>
</reference>